<protein>
    <submittedName>
        <fullName evidence="1">Uncharacterized protein</fullName>
    </submittedName>
</protein>
<accession>A0ABW6KG63</accession>
<name>A0ABW6KG63_9BACI</name>
<evidence type="ECO:0000313" key="2">
    <source>
        <dbReference type="Proteomes" id="UP001601059"/>
    </source>
</evidence>
<sequence>MDEPEADDKVVTLNDIKVAIDPNIEMYTDGLVLEFNEEMNSLVLSGNESDCC</sequence>
<dbReference type="InterPro" id="IPR035903">
    <property type="entry name" value="HesB-like_dom_sf"/>
</dbReference>
<proteinExistence type="predicted"/>
<keyword evidence="2" id="KW-1185">Reference proteome</keyword>
<dbReference type="EMBL" id="JBIACK010000013">
    <property type="protein sequence ID" value="MFE8703167.1"/>
    <property type="molecule type" value="Genomic_DNA"/>
</dbReference>
<evidence type="ECO:0000313" key="1">
    <source>
        <dbReference type="EMBL" id="MFE8703167.1"/>
    </source>
</evidence>
<organism evidence="1 2">
    <name type="scientific">Cytobacillus spartinae</name>
    <dbReference type="NCBI Taxonomy" id="3299023"/>
    <lineage>
        <taxon>Bacteria</taxon>
        <taxon>Bacillati</taxon>
        <taxon>Bacillota</taxon>
        <taxon>Bacilli</taxon>
        <taxon>Bacillales</taxon>
        <taxon>Bacillaceae</taxon>
        <taxon>Cytobacillus</taxon>
    </lineage>
</organism>
<dbReference type="Proteomes" id="UP001601059">
    <property type="component" value="Unassembled WGS sequence"/>
</dbReference>
<gene>
    <name evidence="1" type="ORF">ACFYKX_21530</name>
</gene>
<dbReference type="RefSeq" id="WP_389363475.1">
    <property type="nucleotide sequence ID" value="NZ_JBIACK010000013.1"/>
</dbReference>
<dbReference type="SUPFAM" id="SSF89360">
    <property type="entry name" value="HesB-like domain"/>
    <property type="match status" value="1"/>
</dbReference>
<reference evidence="1 2" key="1">
    <citation type="submission" date="2024-08" db="EMBL/GenBank/DDBJ databases">
        <title>Two novel Cytobacillus novel species.</title>
        <authorList>
            <person name="Liu G."/>
        </authorList>
    </citation>
    <scope>NUCLEOTIDE SEQUENCE [LARGE SCALE GENOMIC DNA]</scope>
    <source>
        <strain evidence="1 2">FJAT-54145</strain>
    </source>
</reference>
<comment type="caution">
    <text evidence="1">The sequence shown here is derived from an EMBL/GenBank/DDBJ whole genome shotgun (WGS) entry which is preliminary data.</text>
</comment>